<dbReference type="InterPro" id="IPR003265">
    <property type="entry name" value="HhH-GPD_domain"/>
</dbReference>
<evidence type="ECO:0000256" key="7">
    <source>
        <dbReference type="ARBA" id="ARBA00022723"/>
    </source>
</evidence>
<dbReference type="CDD" id="cd03431">
    <property type="entry name" value="NUDIX_DNA_Glycosylase_C-MutY"/>
    <property type="match status" value="1"/>
</dbReference>
<keyword evidence="8 14" id="KW-0227">DNA damage</keyword>
<evidence type="ECO:0000256" key="10">
    <source>
        <dbReference type="ARBA" id="ARBA00023004"/>
    </source>
</evidence>
<dbReference type="Pfam" id="PF14815">
    <property type="entry name" value="NUDIX_4"/>
    <property type="match status" value="1"/>
</dbReference>
<dbReference type="SMART" id="SM00478">
    <property type="entry name" value="ENDO3c"/>
    <property type="match status" value="1"/>
</dbReference>
<dbReference type="InterPro" id="IPR011257">
    <property type="entry name" value="DNA_glycosylase"/>
</dbReference>
<dbReference type="InterPro" id="IPR044298">
    <property type="entry name" value="MIG/MutY"/>
</dbReference>
<evidence type="ECO:0000256" key="3">
    <source>
        <dbReference type="ARBA" id="ARBA00008343"/>
    </source>
</evidence>
<evidence type="ECO:0000256" key="12">
    <source>
        <dbReference type="ARBA" id="ARBA00023204"/>
    </source>
</evidence>
<evidence type="ECO:0000256" key="13">
    <source>
        <dbReference type="ARBA" id="ARBA00023295"/>
    </source>
</evidence>
<comment type="catalytic activity">
    <reaction evidence="1 14">
        <text>Hydrolyzes free adenine bases from 7,8-dihydro-8-oxoguanine:adenine mismatched double-stranded DNA, leaving an apurinic site.</text>
        <dbReference type="EC" id="3.2.2.31"/>
    </reaction>
</comment>
<feature type="domain" description="HhH-GPD" evidence="15">
    <location>
        <begin position="36"/>
        <end position="185"/>
    </location>
</feature>
<dbReference type="PANTHER" id="PTHR42944:SF1">
    <property type="entry name" value="ADENINE DNA GLYCOSYLASE"/>
    <property type="match status" value="1"/>
</dbReference>
<keyword evidence="9" id="KW-0378">Hydrolase</keyword>
<dbReference type="InterPro" id="IPR005760">
    <property type="entry name" value="A/G_AdeGlyc_MutY"/>
</dbReference>
<dbReference type="InterPro" id="IPR023170">
    <property type="entry name" value="HhH_base_excis_C"/>
</dbReference>
<comment type="similarity">
    <text evidence="3 14">Belongs to the Nth/MutY family.</text>
</comment>
<dbReference type="Proteomes" id="UP000616346">
    <property type="component" value="Unassembled WGS sequence"/>
</dbReference>
<comment type="function">
    <text evidence="2">Adenine glycosylase active on G-A mispairs. MutY also corrects error-prone DNA synthesis past GO lesions which are due to the oxidatively damaged form of guanine: 7,8-dihydro-8-oxoguanine (8-oxo-dGTP).</text>
</comment>
<proteinExistence type="inferred from homology"/>
<dbReference type="NCBIfam" id="TIGR01084">
    <property type="entry name" value="mutY"/>
    <property type="match status" value="1"/>
</dbReference>
<reference evidence="16 17" key="1">
    <citation type="submission" date="2020-08" db="EMBL/GenBank/DDBJ databases">
        <title>A Genomic Blueprint of the Chicken Gut Microbiome.</title>
        <authorList>
            <person name="Gilroy R."/>
            <person name="Ravi A."/>
            <person name="Getino M."/>
            <person name="Pursley I."/>
            <person name="Horton D.L."/>
            <person name="Alikhan N.-F."/>
            <person name="Baker D."/>
            <person name="Gharbi K."/>
            <person name="Hall N."/>
            <person name="Watson M."/>
            <person name="Adriaenssens E.M."/>
            <person name="Foster-Nyarko E."/>
            <person name="Jarju S."/>
            <person name="Secka A."/>
            <person name="Antonio M."/>
            <person name="Oren A."/>
            <person name="Chaudhuri R."/>
            <person name="La Ragione R.M."/>
            <person name="Hildebrand F."/>
            <person name="Pallen M.J."/>
        </authorList>
    </citation>
    <scope>NUCLEOTIDE SEQUENCE [LARGE SCALE GENOMIC DNA]</scope>
    <source>
        <strain evidence="16 17">Sa1YUN3</strain>
    </source>
</reference>
<dbReference type="Gene3D" id="3.90.79.10">
    <property type="entry name" value="Nucleoside Triphosphate Pyrophosphohydrolase"/>
    <property type="match status" value="1"/>
</dbReference>
<evidence type="ECO:0000256" key="11">
    <source>
        <dbReference type="ARBA" id="ARBA00023014"/>
    </source>
</evidence>
<protein>
    <recommendedName>
        <fullName evidence="5 14">Adenine DNA glycosylase</fullName>
        <ecNumber evidence="4 14">3.2.2.31</ecNumber>
    </recommendedName>
</protein>
<keyword evidence="12" id="KW-0234">DNA repair</keyword>
<evidence type="ECO:0000256" key="2">
    <source>
        <dbReference type="ARBA" id="ARBA00002933"/>
    </source>
</evidence>
<organism evidence="16 17">
    <name type="scientific">Phocaeicola faecium</name>
    <dbReference type="NCBI Taxonomy" id="2762213"/>
    <lineage>
        <taxon>Bacteria</taxon>
        <taxon>Pseudomonadati</taxon>
        <taxon>Bacteroidota</taxon>
        <taxon>Bacteroidia</taxon>
        <taxon>Bacteroidales</taxon>
        <taxon>Bacteroidaceae</taxon>
        <taxon>Phocaeicola</taxon>
    </lineage>
</organism>
<evidence type="ECO:0000256" key="5">
    <source>
        <dbReference type="ARBA" id="ARBA00022023"/>
    </source>
</evidence>
<dbReference type="SUPFAM" id="SSF48150">
    <property type="entry name" value="DNA-glycosylase"/>
    <property type="match status" value="1"/>
</dbReference>
<keyword evidence="17" id="KW-1185">Reference proteome</keyword>
<name>A0ABR8VCK0_9BACT</name>
<evidence type="ECO:0000256" key="8">
    <source>
        <dbReference type="ARBA" id="ARBA00022763"/>
    </source>
</evidence>
<gene>
    <name evidence="16" type="primary">mutY</name>
    <name evidence="16" type="ORF">H9626_09680</name>
</gene>
<comment type="caution">
    <text evidence="16">The sequence shown here is derived from an EMBL/GenBank/DDBJ whole genome shotgun (WGS) entry which is preliminary data.</text>
</comment>
<dbReference type="SUPFAM" id="SSF55811">
    <property type="entry name" value="Nudix"/>
    <property type="match status" value="1"/>
</dbReference>
<evidence type="ECO:0000259" key="15">
    <source>
        <dbReference type="SMART" id="SM00478"/>
    </source>
</evidence>
<dbReference type="InterPro" id="IPR029119">
    <property type="entry name" value="MutY_C"/>
</dbReference>
<keyword evidence="13 14" id="KW-0326">Glycosidase</keyword>
<comment type="cofactor">
    <cofactor evidence="14">
        <name>[4Fe-4S] cluster</name>
        <dbReference type="ChEBI" id="CHEBI:49883"/>
    </cofactor>
    <text evidence="14">Binds 1 [4Fe-4S] cluster.</text>
</comment>
<evidence type="ECO:0000256" key="9">
    <source>
        <dbReference type="ARBA" id="ARBA00022801"/>
    </source>
</evidence>
<evidence type="ECO:0000256" key="6">
    <source>
        <dbReference type="ARBA" id="ARBA00022485"/>
    </source>
</evidence>
<evidence type="ECO:0000256" key="14">
    <source>
        <dbReference type="RuleBase" id="RU365096"/>
    </source>
</evidence>
<evidence type="ECO:0000313" key="16">
    <source>
        <dbReference type="EMBL" id="MBD8002479.1"/>
    </source>
</evidence>
<dbReference type="Gene3D" id="1.10.1670.10">
    <property type="entry name" value="Helix-hairpin-Helix base-excision DNA repair enzymes (C-terminal)"/>
    <property type="match status" value="1"/>
</dbReference>
<evidence type="ECO:0000313" key="17">
    <source>
        <dbReference type="Proteomes" id="UP000616346"/>
    </source>
</evidence>
<dbReference type="EC" id="3.2.2.31" evidence="4 14"/>
<dbReference type="CDD" id="cd00056">
    <property type="entry name" value="ENDO3c"/>
    <property type="match status" value="1"/>
</dbReference>
<evidence type="ECO:0000256" key="1">
    <source>
        <dbReference type="ARBA" id="ARBA00000843"/>
    </source>
</evidence>
<accession>A0ABR8VCK0</accession>
<evidence type="ECO:0000256" key="4">
    <source>
        <dbReference type="ARBA" id="ARBA00012045"/>
    </source>
</evidence>
<keyword evidence="10 14" id="KW-0408">Iron</keyword>
<dbReference type="PANTHER" id="PTHR42944">
    <property type="entry name" value="ADENINE DNA GLYCOSYLASE"/>
    <property type="match status" value="1"/>
</dbReference>
<dbReference type="InterPro" id="IPR015797">
    <property type="entry name" value="NUDIX_hydrolase-like_dom_sf"/>
</dbReference>
<dbReference type="EMBL" id="JACSPQ010000010">
    <property type="protein sequence ID" value="MBD8002479.1"/>
    <property type="molecule type" value="Genomic_DNA"/>
</dbReference>
<dbReference type="Pfam" id="PF00730">
    <property type="entry name" value="HhH-GPD"/>
    <property type="match status" value="1"/>
</dbReference>
<dbReference type="RefSeq" id="WP_191710372.1">
    <property type="nucleotide sequence ID" value="NZ_JACSPQ010000010.1"/>
</dbReference>
<keyword evidence="7" id="KW-0479">Metal-binding</keyword>
<keyword evidence="11" id="KW-0411">Iron-sulfur</keyword>
<keyword evidence="6" id="KW-0004">4Fe-4S</keyword>
<sequence length="351" mass="40411">MGEFADKLIDWYDEHKRDLPWRRVKDPYRIWISEIILQQTRVAQGYDYYCRFIERFPDVDTLADAHEDEVMKYWQGLGYYSRARNLHEAAKSIVKQGGFPTTYAGVRSLKGVGDYTAAAVCSFAYDMPCAAVDGNVYRVLARYLGVDEPIDTAKGKKLFAALAEELLDKHRPALYNQAIMDFGALQCVPVAPQCADCPLVDSCVAFRQGKINMLPCKQHRTKVTARYFVYLYVRAGEYTFIRRRGAGDIWQNLYEVPLIETAGEISEEALLALPEFADLFAGCQPESVRLLRKKEKHVLSHRVIYADFYEIILKDDIRVLSDYRCVSETDLYKFPMSRLLSRFFSLFLTPD</sequence>
<dbReference type="Gene3D" id="1.10.340.30">
    <property type="entry name" value="Hypothetical protein, domain 2"/>
    <property type="match status" value="1"/>
</dbReference>